<dbReference type="InParanoid" id="A0A0C3GYH8"/>
<dbReference type="InterPro" id="IPR027417">
    <property type="entry name" value="P-loop_NTPase"/>
</dbReference>
<keyword evidence="2" id="KW-1185">Reference proteome</keyword>
<proteinExistence type="predicted"/>
<dbReference type="AlphaFoldDB" id="A0A0C3GYH8"/>
<dbReference type="Proteomes" id="UP000054321">
    <property type="component" value="Unassembled WGS sequence"/>
</dbReference>
<dbReference type="SUPFAM" id="SSF48452">
    <property type="entry name" value="TPR-like"/>
    <property type="match status" value="2"/>
</dbReference>
<sequence length="1112" mass="124209">MGLIAARITGLGIGASKQHLLQSLEVGSPELERIADSFSRMLPKSGKGLNIYSFQEALPVTGVSFAGKVVEDYSSSIGDAFEGKATIHADHMGMCAFSSKDNPDYDLVASVLRRWTKSASKSKSTSLAAPAALLSPVSSDKYTLKKAKEGGLVGPQSVSLSKAASFSSLFLVPQLPVRNFKGREDELAQIKELFAQQEDSSYYQKVVVLHGLGGVAKDEQTIKFQFRSLAQNIVDWAAKLRQTTTNFSRISYDLGLARFVSPTTGEVVVPKGEEDMLVDAIKHFLEQPDNAGWLLVFDAVDDLEGVNLTQFLPQSHHGDILISSRRRQASQLGLSVLVGCLRDQDACAILHQAGGFQESQEHMDDCGTIAKLLGNLPLALSQAASYIATTQTLPSDYIRLYHEQKKEVLRQKPVKSLWQYEETVFTTWEMSFAAISRDFPAAASLLVMSSFYDPQGIPYIIFDSAKQYDTDRARTWAILGPERVSKFHSVIRKTLLFKQEDPARSSEPITWLHNLMQDHVTFRKAISVLLDYSLVVEDSSQTNFSMHALVQAWCQFREYPLYYQRGFDAILSLGRTIDVDFGEPESWPLHRLTFPHVCSIAKVCVSKDLGAVFKNRADFSFPYAVERIGEFLSYTYQGKESLELHQYNYRCLSAKCKPYNSMVLATQAKIATAMEIEGMCNKAEDIWTRIIEAAEKHLGSRHSDTLTYMGNLGANLIRQERKREANDILRKVAWQRKEKYGLESAIPNFINLAVSYLDLEELDDAWKAIQLAKDGELMSNSKDLTNMFHIMGWIGKILDAKGQRKEAMTTLLSAAELAESKYGFAHPLTLQWYSNWVLFLSEEPGSLDESEIKDMIDIVDRMIKAWSDTFDSLQRQLAELQISTGGFLYIIAVLESERTNEPSFKIDKALADALVNLGMINWDEGLVTAGMSAWERSLSIFQSMEKSTTIRIDIVHVMNNIAISLRDSGRLDEAEAIFKQVIEEEIRLDGPRSSLLAQNNLASVYVLQNRYAEALGLFTATAESLTREFSANNHQALLTKHNLACLLEQLGRPNDAIALLEQVFQGKSTILSLRDPATLKTAITLGRMYRANGSNDDAVKLASTVRPYLDYA</sequence>
<name>A0A0C3GYH8_OIDMZ</name>
<dbReference type="Pfam" id="PF13424">
    <property type="entry name" value="TPR_12"/>
    <property type="match status" value="1"/>
</dbReference>
<dbReference type="EMBL" id="KN832885">
    <property type="protein sequence ID" value="KIM96224.1"/>
    <property type="molecule type" value="Genomic_DNA"/>
</dbReference>
<dbReference type="HOGENOM" id="CLU_000288_125_8_1"/>
<evidence type="ECO:0000313" key="2">
    <source>
        <dbReference type="Proteomes" id="UP000054321"/>
    </source>
</evidence>
<dbReference type="Gene3D" id="3.40.50.300">
    <property type="entry name" value="P-loop containing nucleotide triphosphate hydrolases"/>
    <property type="match status" value="1"/>
</dbReference>
<dbReference type="InterPro" id="IPR053137">
    <property type="entry name" value="NLR-like"/>
</dbReference>
<dbReference type="InterPro" id="IPR011990">
    <property type="entry name" value="TPR-like_helical_dom_sf"/>
</dbReference>
<protein>
    <recommendedName>
        <fullName evidence="3">NB-ARC domain-containing protein</fullName>
    </recommendedName>
</protein>
<dbReference type="InterPro" id="IPR019734">
    <property type="entry name" value="TPR_rpt"/>
</dbReference>
<dbReference type="SUPFAM" id="SSF52540">
    <property type="entry name" value="P-loop containing nucleoside triphosphate hydrolases"/>
    <property type="match status" value="1"/>
</dbReference>
<evidence type="ECO:0000313" key="1">
    <source>
        <dbReference type="EMBL" id="KIM96224.1"/>
    </source>
</evidence>
<dbReference type="SMART" id="SM00028">
    <property type="entry name" value="TPR"/>
    <property type="match status" value="5"/>
</dbReference>
<reference evidence="1 2" key="1">
    <citation type="submission" date="2014-04" db="EMBL/GenBank/DDBJ databases">
        <authorList>
            <consortium name="DOE Joint Genome Institute"/>
            <person name="Kuo A."/>
            <person name="Martino E."/>
            <person name="Perotto S."/>
            <person name="Kohler A."/>
            <person name="Nagy L.G."/>
            <person name="Floudas D."/>
            <person name="Copeland A."/>
            <person name="Barry K.W."/>
            <person name="Cichocki N."/>
            <person name="Veneault-Fourrey C."/>
            <person name="LaButti K."/>
            <person name="Lindquist E.A."/>
            <person name="Lipzen A."/>
            <person name="Lundell T."/>
            <person name="Morin E."/>
            <person name="Murat C."/>
            <person name="Sun H."/>
            <person name="Tunlid A."/>
            <person name="Henrissat B."/>
            <person name="Grigoriev I.V."/>
            <person name="Hibbett D.S."/>
            <person name="Martin F."/>
            <person name="Nordberg H.P."/>
            <person name="Cantor M.N."/>
            <person name="Hua S.X."/>
        </authorList>
    </citation>
    <scope>NUCLEOTIDE SEQUENCE [LARGE SCALE GENOMIC DNA]</scope>
    <source>
        <strain evidence="1 2">Zn</strain>
    </source>
</reference>
<dbReference type="PANTHER" id="PTHR46082">
    <property type="entry name" value="ATP/GTP-BINDING PROTEIN-RELATED"/>
    <property type="match status" value="1"/>
</dbReference>
<dbReference type="STRING" id="913774.A0A0C3GYH8"/>
<gene>
    <name evidence="1" type="ORF">OIDMADRAFT_33599</name>
</gene>
<dbReference type="OrthoDB" id="5427984at2759"/>
<accession>A0A0C3GYH8</accession>
<reference evidence="2" key="2">
    <citation type="submission" date="2015-01" db="EMBL/GenBank/DDBJ databases">
        <title>Evolutionary Origins and Diversification of the Mycorrhizal Mutualists.</title>
        <authorList>
            <consortium name="DOE Joint Genome Institute"/>
            <consortium name="Mycorrhizal Genomics Consortium"/>
            <person name="Kohler A."/>
            <person name="Kuo A."/>
            <person name="Nagy L.G."/>
            <person name="Floudas D."/>
            <person name="Copeland A."/>
            <person name="Barry K.W."/>
            <person name="Cichocki N."/>
            <person name="Veneault-Fourrey C."/>
            <person name="LaButti K."/>
            <person name="Lindquist E.A."/>
            <person name="Lipzen A."/>
            <person name="Lundell T."/>
            <person name="Morin E."/>
            <person name="Murat C."/>
            <person name="Riley R."/>
            <person name="Ohm R."/>
            <person name="Sun H."/>
            <person name="Tunlid A."/>
            <person name="Henrissat B."/>
            <person name="Grigoriev I.V."/>
            <person name="Hibbett D.S."/>
            <person name="Martin F."/>
        </authorList>
    </citation>
    <scope>NUCLEOTIDE SEQUENCE [LARGE SCALE GENOMIC DNA]</scope>
    <source>
        <strain evidence="2">Zn</strain>
    </source>
</reference>
<organism evidence="1 2">
    <name type="scientific">Oidiodendron maius (strain Zn)</name>
    <dbReference type="NCBI Taxonomy" id="913774"/>
    <lineage>
        <taxon>Eukaryota</taxon>
        <taxon>Fungi</taxon>
        <taxon>Dikarya</taxon>
        <taxon>Ascomycota</taxon>
        <taxon>Pezizomycotina</taxon>
        <taxon>Leotiomycetes</taxon>
        <taxon>Leotiomycetes incertae sedis</taxon>
        <taxon>Myxotrichaceae</taxon>
        <taxon>Oidiodendron</taxon>
    </lineage>
</organism>
<dbReference type="PANTHER" id="PTHR46082:SF6">
    <property type="entry name" value="AAA+ ATPASE DOMAIN-CONTAINING PROTEIN-RELATED"/>
    <property type="match status" value="1"/>
</dbReference>
<dbReference type="Pfam" id="PF13374">
    <property type="entry name" value="TPR_10"/>
    <property type="match status" value="1"/>
</dbReference>
<evidence type="ECO:0008006" key="3">
    <source>
        <dbReference type="Google" id="ProtNLM"/>
    </source>
</evidence>
<dbReference type="Gene3D" id="1.25.40.10">
    <property type="entry name" value="Tetratricopeptide repeat domain"/>
    <property type="match status" value="3"/>
</dbReference>